<evidence type="ECO:0000313" key="4">
    <source>
        <dbReference type="EMBL" id="NHK28201.1"/>
    </source>
</evidence>
<dbReference type="Gene3D" id="3.30.70.1060">
    <property type="entry name" value="Dimeric alpha+beta barrel"/>
    <property type="match status" value="1"/>
</dbReference>
<dbReference type="EMBL" id="VCJR02000002">
    <property type="protein sequence ID" value="NHK28201.1"/>
    <property type="molecule type" value="Genomic_DNA"/>
</dbReference>
<evidence type="ECO:0000313" key="6">
    <source>
        <dbReference type="Proteomes" id="UP000818603"/>
    </source>
</evidence>
<dbReference type="Proteomes" id="UP000621856">
    <property type="component" value="Unassembled WGS sequence"/>
</dbReference>
<evidence type="ECO:0000313" key="3">
    <source>
        <dbReference type="EMBL" id="GGH97768.1"/>
    </source>
</evidence>
<dbReference type="InterPro" id="IPR051807">
    <property type="entry name" value="Sec-metab_biosynth-assoc"/>
</dbReference>
<comment type="caution">
    <text evidence="3">The sequence shown here is derived from an EMBL/GenBank/DDBJ whole genome shotgun (WGS) entry which is preliminary data.</text>
</comment>
<name>A0A8J3A2B4_9PROT</name>
<keyword evidence="6" id="KW-1185">Reference proteome</keyword>
<protein>
    <submittedName>
        <fullName evidence="4">YciI family protein</fullName>
    </submittedName>
</protein>
<dbReference type="InterPro" id="IPR011008">
    <property type="entry name" value="Dimeric_a/b-barrel"/>
</dbReference>
<dbReference type="InterPro" id="IPR005545">
    <property type="entry name" value="YCII"/>
</dbReference>
<dbReference type="PANTHER" id="PTHR33606:SF3">
    <property type="entry name" value="PROTEIN YCII"/>
    <property type="match status" value="1"/>
</dbReference>
<dbReference type="SUPFAM" id="SSF54909">
    <property type="entry name" value="Dimeric alpha+beta barrel"/>
    <property type="match status" value="1"/>
</dbReference>
<accession>A0A8J3A2B4</accession>
<gene>
    <name evidence="4" type="ORF">FF098_009825</name>
    <name evidence="3" type="ORF">GCM10011355_19780</name>
</gene>
<sequence>MPHFILICRDGPDGPAKRPNVRPEHLDHVADHGSKVKIAGPLLDEEGNPSGSLFLLDMADRAEVEAFAAEDPYQKAGVFISREIRPFKIVVDNLSE</sequence>
<evidence type="ECO:0000259" key="2">
    <source>
        <dbReference type="Pfam" id="PF03795"/>
    </source>
</evidence>
<proteinExistence type="inferred from homology"/>
<evidence type="ECO:0000313" key="5">
    <source>
        <dbReference type="Proteomes" id="UP000621856"/>
    </source>
</evidence>
<feature type="domain" description="YCII-related" evidence="2">
    <location>
        <begin position="4"/>
        <end position="88"/>
    </location>
</feature>
<reference evidence="3" key="1">
    <citation type="journal article" date="2014" name="Int. J. Syst. Evol. Microbiol.">
        <title>Complete genome sequence of Corynebacterium casei LMG S-19264T (=DSM 44701T), isolated from a smear-ripened cheese.</title>
        <authorList>
            <consortium name="US DOE Joint Genome Institute (JGI-PGF)"/>
            <person name="Walter F."/>
            <person name="Albersmeier A."/>
            <person name="Kalinowski J."/>
            <person name="Ruckert C."/>
        </authorList>
    </citation>
    <scope>NUCLEOTIDE SEQUENCE</scope>
    <source>
        <strain evidence="3">CGMCC 1.14984</strain>
    </source>
</reference>
<dbReference type="Proteomes" id="UP000818603">
    <property type="component" value="Unassembled WGS sequence"/>
</dbReference>
<reference evidence="4 6" key="2">
    <citation type="submission" date="2020-02" db="EMBL/GenBank/DDBJ databases">
        <title>Genome sequence of Parvularcula flava strain NH6-79.</title>
        <authorList>
            <person name="Abdul Karim M.H."/>
            <person name="Lam M.Q."/>
            <person name="Chen S.J."/>
            <person name="Yahya A."/>
            <person name="Shahir S."/>
            <person name="Shamsir M.S."/>
            <person name="Chong C.S."/>
        </authorList>
    </citation>
    <scope>NUCLEOTIDE SEQUENCE [LARGE SCALE GENOMIC DNA]</scope>
    <source>
        <strain evidence="4 6">NH6-79</strain>
    </source>
</reference>
<comment type="similarity">
    <text evidence="1">Belongs to the YciI family.</text>
</comment>
<dbReference type="RefSeq" id="WP_155140005.1">
    <property type="nucleotide sequence ID" value="NZ_BMGZ01000002.1"/>
</dbReference>
<organism evidence="3 5">
    <name type="scientific">Aquisalinus luteolus</name>
    <dbReference type="NCBI Taxonomy" id="1566827"/>
    <lineage>
        <taxon>Bacteria</taxon>
        <taxon>Pseudomonadati</taxon>
        <taxon>Pseudomonadota</taxon>
        <taxon>Alphaproteobacteria</taxon>
        <taxon>Parvularculales</taxon>
        <taxon>Parvularculaceae</taxon>
        <taxon>Aquisalinus</taxon>
    </lineage>
</organism>
<dbReference type="Pfam" id="PF03795">
    <property type="entry name" value="YCII"/>
    <property type="match status" value="1"/>
</dbReference>
<dbReference type="PANTHER" id="PTHR33606">
    <property type="entry name" value="PROTEIN YCII"/>
    <property type="match status" value="1"/>
</dbReference>
<dbReference type="AlphaFoldDB" id="A0A8J3A2B4"/>
<dbReference type="EMBL" id="BMGZ01000002">
    <property type="protein sequence ID" value="GGH97768.1"/>
    <property type="molecule type" value="Genomic_DNA"/>
</dbReference>
<evidence type="ECO:0000256" key="1">
    <source>
        <dbReference type="ARBA" id="ARBA00007689"/>
    </source>
</evidence>
<reference evidence="3" key="3">
    <citation type="submission" date="2020-09" db="EMBL/GenBank/DDBJ databases">
        <authorList>
            <person name="Sun Q."/>
            <person name="Zhou Y."/>
        </authorList>
    </citation>
    <scope>NUCLEOTIDE SEQUENCE</scope>
    <source>
        <strain evidence="3">CGMCC 1.14984</strain>
    </source>
</reference>